<gene>
    <name evidence="1" type="ORF">CDI09_02170</name>
</gene>
<dbReference type="RefSeq" id="WP_078526637.1">
    <property type="nucleotide sequence ID" value="NZ_CP019875.1"/>
</dbReference>
<keyword evidence="2" id="KW-1185">Reference proteome</keyword>
<proteinExistence type="predicted"/>
<dbReference type="Proteomes" id="UP000247512">
    <property type="component" value="Unassembled WGS sequence"/>
</dbReference>
<evidence type="ECO:0000313" key="2">
    <source>
        <dbReference type="Proteomes" id="UP000247512"/>
    </source>
</evidence>
<sequence>MPSPTPDSAAAMTEALRRHIHDIRGHLSPAMLRADSLALSKDERIRAAAHDIIAALEATTKELSAMRRLLPARQP</sequence>
<comment type="caution">
    <text evidence="1">The sequence shown here is derived from an EMBL/GenBank/DDBJ whole genome shotgun (WGS) entry which is preliminary data.</text>
</comment>
<name>A0ABX5PGB5_9PROT</name>
<reference evidence="1 2" key="1">
    <citation type="submission" date="2017-06" db="EMBL/GenBank/DDBJ databases">
        <title>A draft genome sequence of Komagataeibacter nataicola LMG 1536.</title>
        <authorList>
            <person name="Skraban J."/>
            <person name="Cleenwerck I."/>
            <person name="Vandamme P."/>
            <person name="Trcek J."/>
        </authorList>
    </citation>
    <scope>NUCLEOTIDE SEQUENCE [LARGE SCALE GENOMIC DNA]</scope>
    <source>
        <strain evidence="1 2">LMG 1536</strain>
    </source>
</reference>
<evidence type="ECO:0000313" key="1">
    <source>
        <dbReference type="EMBL" id="PYD67706.1"/>
    </source>
</evidence>
<dbReference type="EMBL" id="NIRT01000002">
    <property type="protein sequence ID" value="PYD67706.1"/>
    <property type="molecule type" value="Genomic_DNA"/>
</dbReference>
<evidence type="ECO:0008006" key="3">
    <source>
        <dbReference type="Google" id="ProtNLM"/>
    </source>
</evidence>
<accession>A0ABX5PGB5</accession>
<organism evidence="1 2">
    <name type="scientific">Komagataeibacter nataicola</name>
    <dbReference type="NCBI Taxonomy" id="265960"/>
    <lineage>
        <taxon>Bacteria</taxon>
        <taxon>Pseudomonadati</taxon>
        <taxon>Pseudomonadota</taxon>
        <taxon>Alphaproteobacteria</taxon>
        <taxon>Acetobacterales</taxon>
        <taxon>Acetobacteraceae</taxon>
        <taxon>Komagataeibacter</taxon>
    </lineage>
</organism>
<protein>
    <recommendedName>
        <fullName evidence="3">Histidine kinase</fullName>
    </recommendedName>
</protein>